<dbReference type="AlphaFoldDB" id="R0FC14"/>
<dbReference type="EMBL" id="KB870810">
    <property type="protein sequence ID" value="EOA19602.1"/>
    <property type="molecule type" value="Genomic_DNA"/>
</dbReference>
<dbReference type="PANTHER" id="PTHR35358:SF13">
    <property type="entry name" value="PEARLI 4 PROTEIN-RELATED"/>
    <property type="match status" value="1"/>
</dbReference>
<name>R0FC14_9BRAS</name>
<dbReference type="Proteomes" id="UP000029121">
    <property type="component" value="Unassembled WGS sequence"/>
</dbReference>
<reference evidence="2" key="1">
    <citation type="journal article" date="2013" name="Nat. Genet.">
        <title>The Capsella rubella genome and the genomic consequences of rapid mating system evolution.</title>
        <authorList>
            <person name="Slotte T."/>
            <person name="Hazzouri K.M."/>
            <person name="Agren J.A."/>
            <person name="Koenig D."/>
            <person name="Maumus F."/>
            <person name="Guo Y.L."/>
            <person name="Steige K."/>
            <person name="Platts A.E."/>
            <person name="Escobar J.S."/>
            <person name="Newman L.K."/>
            <person name="Wang W."/>
            <person name="Mandakova T."/>
            <person name="Vello E."/>
            <person name="Smith L.M."/>
            <person name="Henz S.R."/>
            <person name="Steffen J."/>
            <person name="Takuno S."/>
            <person name="Brandvain Y."/>
            <person name="Coop G."/>
            <person name="Andolfatto P."/>
            <person name="Hu T.T."/>
            <person name="Blanchette M."/>
            <person name="Clark R.M."/>
            <person name="Quesneville H."/>
            <person name="Nordborg M."/>
            <person name="Gaut B.S."/>
            <person name="Lysak M.A."/>
            <person name="Jenkins J."/>
            <person name="Grimwood J."/>
            <person name="Chapman J."/>
            <person name="Prochnik S."/>
            <person name="Shu S."/>
            <person name="Rokhsar D."/>
            <person name="Schmutz J."/>
            <person name="Weigel D."/>
            <person name="Wright S.I."/>
        </authorList>
    </citation>
    <scope>NUCLEOTIDE SEQUENCE [LARGE SCALE GENOMIC DNA]</scope>
    <source>
        <strain evidence="2">cv. Monte Gargano</strain>
    </source>
</reference>
<gene>
    <name evidence="1" type="ORF">CARUB_v10002784mg</name>
</gene>
<evidence type="ECO:0000313" key="1">
    <source>
        <dbReference type="EMBL" id="EOA19602.1"/>
    </source>
</evidence>
<dbReference type="Pfam" id="PF05278">
    <property type="entry name" value="PEARLI-4"/>
    <property type="match status" value="1"/>
</dbReference>
<dbReference type="PANTHER" id="PTHR35358">
    <property type="entry name" value="OS06G0711100 PROTEIN"/>
    <property type="match status" value="1"/>
</dbReference>
<sequence>MSLCSAEISLFSVPRWNRPCSVFKDDAQNSVLLFSGILLSPLNKSLLITTSDSYDVVSVGEYKYGDITSNSKLHSLSTRIYHLETLAELEVETAMIRVDWFRSVLDELLVAKRYFNKREMVALEKEACER</sequence>
<feature type="non-terminal residue" evidence="1">
    <location>
        <position position="130"/>
    </location>
</feature>
<protein>
    <submittedName>
        <fullName evidence="1">Uncharacterized protein</fullName>
    </submittedName>
</protein>
<accession>R0FC14</accession>
<proteinExistence type="predicted"/>
<organism evidence="1 2">
    <name type="scientific">Capsella rubella</name>
    <dbReference type="NCBI Taxonomy" id="81985"/>
    <lineage>
        <taxon>Eukaryota</taxon>
        <taxon>Viridiplantae</taxon>
        <taxon>Streptophyta</taxon>
        <taxon>Embryophyta</taxon>
        <taxon>Tracheophyta</taxon>
        <taxon>Spermatophyta</taxon>
        <taxon>Magnoliopsida</taxon>
        <taxon>eudicotyledons</taxon>
        <taxon>Gunneridae</taxon>
        <taxon>Pentapetalae</taxon>
        <taxon>rosids</taxon>
        <taxon>malvids</taxon>
        <taxon>Brassicales</taxon>
        <taxon>Brassicaceae</taxon>
        <taxon>Camelineae</taxon>
        <taxon>Capsella</taxon>
    </lineage>
</organism>
<dbReference type="InterPro" id="IPR007942">
    <property type="entry name" value="PLipase-like"/>
</dbReference>
<evidence type="ECO:0000313" key="2">
    <source>
        <dbReference type="Proteomes" id="UP000029121"/>
    </source>
</evidence>
<keyword evidence="2" id="KW-1185">Reference proteome</keyword>